<dbReference type="GO" id="GO:0044780">
    <property type="term" value="P:bacterial-type flagellum assembly"/>
    <property type="evidence" value="ECO:0007669"/>
    <property type="project" value="InterPro"/>
</dbReference>
<protein>
    <recommendedName>
        <fullName evidence="3 13">Flagellar biosynthetic protein FlhB</fullName>
    </recommendedName>
</protein>
<keyword evidence="6 13" id="KW-0812">Transmembrane</keyword>
<organism evidence="15 16">
    <name type="scientific">Pseudoxanthomonas broegbernensis</name>
    <dbReference type="NCBI Taxonomy" id="83619"/>
    <lineage>
        <taxon>Bacteria</taxon>
        <taxon>Pseudomonadati</taxon>
        <taxon>Pseudomonadota</taxon>
        <taxon>Gammaproteobacteria</taxon>
        <taxon>Lysobacterales</taxon>
        <taxon>Lysobacteraceae</taxon>
        <taxon>Pseudoxanthomonas</taxon>
    </lineage>
</organism>
<evidence type="ECO:0000256" key="11">
    <source>
        <dbReference type="ARBA" id="ARBA00023225"/>
    </source>
</evidence>
<dbReference type="Proteomes" id="UP000462066">
    <property type="component" value="Unassembled WGS sequence"/>
</dbReference>
<evidence type="ECO:0000313" key="16">
    <source>
        <dbReference type="Proteomes" id="UP000462066"/>
    </source>
</evidence>
<evidence type="ECO:0000256" key="13">
    <source>
        <dbReference type="RuleBase" id="RU364091"/>
    </source>
</evidence>
<dbReference type="EMBL" id="MWIP01000012">
    <property type="protein sequence ID" value="KAF1685618.1"/>
    <property type="molecule type" value="Genomic_DNA"/>
</dbReference>
<feature type="transmembrane region" description="Helical" evidence="13">
    <location>
        <begin position="194"/>
        <end position="212"/>
    </location>
</feature>
<evidence type="ECO:0000256" key="10">
    <source>
        <dbReference type="ARBA" id="ARBA00023136"/>
    </source>
</evidence>
<dbReference type="GO" id="GO:0009306">
    <property type="term" value="P:protein secretion"/>
    <property type="evidence" value="ECO:0007669"/>
    <property type="project" value="InterPro"/>
</dbReference>
<dbReference type="FunFam" id="3.40.1690.10:FF:000001">
    <property type="entry name" value="Flagellar biosynthetic protein FlhB"/>
    <property type="match status" value="1"/>
</dbReference>
<gene>
    <name evidence="13 15" type="primary">flhB</name>
    <name evidence="15" type="ORF">B1992_11680</name>
</gene>
<evidence type="ECO:0000256" key="2">
    <source>
        <dbReference type="ARBA" id="ARBA00010690"/>
    </source>
</evidence>
<dbReference type="PRINTS" id="PR00950">
    <property type="entry name" value="TYPE3IMSPROT"/>
</dbReference>
<dbReference type="Gene3D" id="6.10.250.2080">
    <property type="match status" value="1"/>
</dbReference>
<evidence type="ECO:0000256" key="6">
    <source>
        <dbReference type="ARBA" id="ARBA00022692"/>
    </source>
</evidence>
<dbReference type="PANTHER" id="PTHR30531">
    <property type="entry name" value="FLAGELLAR BIOSYNTHETIC PROTEIN FLHB"/>
    <property type="match status" value="1"/>
</dbReference>
<dbReference type="PANTHER" id="PTHR30531:SF12">
    <property type="entry name" value="FLAGELLAR BIOSYNTHETIC PROTEIN FLHB"/>
    <property type="match status" value="1"/>
</dbReference>
<dbReference type="InterPro" id="IPR006135">
    <property type="entry name" value="T3SS_substrate_exporter"/>
</dbReference>
<evidence type="ECO:0000256" key="14">
    <source>
        <dbReference type="SAM" id="MobiDB-lite"/>
    </source>
</evidence>
<evidence type="ECO:0000256" key="8">
    <source>
        <dbReference type="ARBA" id="ARBA00022927"/>
    </source>
</evidence>
<comment type="subcellular location">
    <subcellularLocation>
        <location evidence="1">Cell membrane</location>
        <topology evidence="1">Multi-pass membrane protein</topology>
    </subcellularLocation>
</comment>
<proteinExistence type="inferred from homology"/>
<keyword evidence="4 13" id="KW-0813">Transport</keyword>
<comment type="function">
    <text evidence="12 13">Required for formation of the rod structure in the basal body of the flagellar apparatus. Together with FliI and FliH, may constitute the export apparatus of flagellin.</text>
</comment>
<keyword evidence="15" id="KW-0966">Cell projection</keyword>
<dbReference type="RefSeq" id="WP_162311675.1">
    <property type="nucleotide sequence ID" value="NZ_JACHGU010000006.1"/>
</dbReference>
<feature type="region of interest" description="Disordered" evidence="14">
    <location>
        <begin position="1"/>
        <end position="25"/>
    </location>
</feature>
<keyword evidence="15" id="KW-0969">Cilium</keyword>
<dbReference type="InterPro" id="IPR006136">
    <property type="entry name" value="FlhB"/>
</dbReference>
<keyword evidence="5 13" id="KW-1003">Cell membrane</keyword>
<reference evidence="15 16" key="1">
    <citation type="submission" date="2017-10" db="EMBL/GenBank/DDBJ databases">
        <title>Whole genome sequencing of Pseudoxanthomonas broegbernensis DSM 12573(T).</title>
        <authorList>
            <person name="Kumar S."/>
            <person name="Bansal K."/>
            <person name="Kaur A."/>
            <person name="Patil P."/>
            <person name="Sharma S."/>
            <person name="Patil P.B."/>
        </authorList>
    </citation>
    <scope>NUCLEOTIDE SEQUENCE [LARGE SCALE GENOMIC DNA]</scope>
    <source>
        <strain evidence="15 16">DSM 12573</strain>
    </source>
</reference>
<comment type="caution">
    <text evidence="15">The sequence shown here is derived from an EMBL/GenBank/DDBJ whole genome shotgun (WGS) entry which is preliminary data.</text>
</comment>
<comment type="caution">
    <text evidence="13">Lacks conserved residue(s) required for the propagation of feature annotation.</text>
</comment>
<dbReference type="NCBIfam" id="TIGR00328">
    <property type="entry name" value="flhB"/>
    <property type="match status" value="1"/>
</dbReference>
<evidence type="ECO:0000256" key="4">
    <source>
        <dbReference type="ARBA" id="ARBA00022448"/>
    </source>
</evidence>
<keyword evidence="11 13" id="KW-1006">Bacterial flagellum protein export</keyword>
<keyword evidence="15" id="KW-0282">Flagellum</keyword>
<dbReference type="Pfam" id="PF01312">
    <property type="entry name" value="Bac_export_2"/>
    <property type="match status" value="1"/>
</dbReference>
<keyword evidence="8 13" id="KW-0653">Protein transport</keyword>
<evidence type="ECO:0000256" key="9">
    <source>
        <dbReference type="ARBA" id="ARBA00022989"/>
    </source>
</evidence>
<name>A0A7V8GL79_9GAMM</name>
<feature type="transmembrane region" description="Helical" evidence="13">
    <location>
        <begin position="86"/>
        <end position="112"/>
    </location>
</feature>
<dbReference type="GO" id="GO:0005886">
    <property type="term" value="C:plasma membrane"/>
    <property type="evidence" value="ECO:0007669"/>
    <property type="project" value="UniProtKB-SubCell"/>
</dbReference>
<evidence type="ECO:0000256" key="3">
    <source>
        <dbReference type="ARBA" id="ARBA00021622"/>
    </source>
</evidence>
<keyword evidence="10 13" id="KW-0472">Membrane</keyword>
<dbReference type="SUPFAM" id="SSF160544">
    <property type="entry name" value="EscU C-terminal domain-like"/>
    <property type="match status" value="1"/>
</dbReference>
<dbReference type="Gene3D" id="3.40.1690.10">
    <property type="entry name" value="secretion proteins EscU"/>
    <property type="match status" value="1"/>
</dbReference>
<accession>A0A7V8GL79</accession>
<feature type="transmembrane region" description="Helical" evidence="13">
    <location>
        <begin position="34"/>
        <end position="54"/>
    </location>
</feature>
<evidence type="ECO:0000256" key="7">
    <source>
        <dbReference type="ARBA" id="ARBA00022795"/>
    </source>
</evidence>
<keyword evidence="7 13" id="KW-1005">Bacterial flagellum biogenesis</keyword>
<sequence>MAENEDGQEKTEQPTAKRLNKAREDGNIARSRELSTAAVFGAGVMALMVLGPMLGRGAQGWMRGALSPEPLLLETPERLFGHMGMLLLKLMVVMLPVLAVCLLATFAAPLIMGGLNVASKSLVPNLKRLNPMSGLKRIYGPEGLAELAKSLLRVALLGTATGLTLVHGMDVLRAMPNQGVEQAAQTGLYFASRLLLAGAAALLLLAAIDAPYQKWNWKRKLKMTRQEVREEMKESEGNPQVKGKIRQMQMQLSQRRMMEAVPTADVIVVNPTHYAVALKYDGGSMRAPRVVAKGVDEVAFRIRELGERHRVAVVSAPPLARALYREGELGKEIPVRLYAAVAQVLSYVYQLRAWRAGVAPALPQLGPVPMDEFPDVGRGEGR</sequence>
<evidence type="ECO:0000256" key="5">
    <source>
        <dbReference type="ARBA" id="ARBA00022475"/>
    </source>
</evidence>
<dbReference type="InterPro" id="IPR029025">
    <property type="entry name" value="T3SS_substrate_exporter_C"/>
</dbReference>
<dbReference type="AlphaFoldDB" id="A0A7V8GL79"/>
<evidence type="ECO:0000313" key="15">
    <source>
        <dbReference type="EMBL" id="KAF1685618.1"/>
    </source>
</evidence>
<keyword evidence="9 13" id="KW-1133">Transmembrane helix</keyword>
<evidence type="ECO:0000256" key="1">
    <source>
        <dbReference type="ARBA" id="ARBA00004651"/>
    </source>
</evidence>
<evidence type="ECO:0000256" key="12">
    <source>
        <dbReference type="ARBA" id="ARBA00025078"/>
    </source>
</evidence>
<keyword evidence="16" id="KW-1185">Reference proteome</keyword>
<comment type="similarity">
    <text evidence="2 13">Belongs to the type III secretion exporter family.</text>
</comment>